<sequence>MSCQTMSQASGQTDRSSSHVSGSSQGALERSSRSRSSLLESSSKGQQGWLTKRICGRSREWSQRHKRSNSLLRRASRNPDVEVLLAPLAVDAPPECTRMALCTEADALFKRYAVGTGLLPSQRRAAFAGLPTIDSHLAQVPVVDPQVAAVFKAQKKIVCTSEIKLSALHWSVTKCHNLMAMVLHQVHMGAPRETIEAYIQWVIKANLMTSHKLTVLWREAILHQFIRDPTAAMPLFRAALVSARTRDVVHDHASGIIAPALFGCKLLNEALEHGKDGTLSKALAQLGWRASDQPSTSTSCSAKQP</sequence>
<evidence type="ECO:0000313" key="3">
    <source>
        <dbReference type="WBParaSite" id="PSAMB.scaffold7964size6822.g30797.t1"/>
    </source>
</evidence>
<feature type="region of interest" description="Disordered" evidence="1">
    <location>
        <begin position="1"/>
        <end position="45"/>
    </location>
</feature>
<dbReference type="WBParaSite" id="PSAMB.scaffold7964size6822.g30797.t1">
    <property type="protein sequence ID" value="PSAMB.scaffold7964size6822.g30797.t1"/>
    <property type="gene ID" value="PSAMB.scaffold7964size6822.g30797"/>
</dbReference>
<feature type="compositionally biased region" description="Low complexity" evidence="1">
    <location>
        <begin position="34"/>
        <end position="43"/>
    </location>
</feature>
<dbReference type="Proteomes" id="UP000887566">
    <property type="component" value="Unplaced"/>
</dbReference>
<reference evidence="3" key="1">
    <citation type="submission" date="2022-11" db="UniProtKB">
        <authorList>
            <consortium name="WormBaseParasite"/>
        </authorList>
    </citation>
    <scope>IDENTIFICATION</scope>
</reference>
<accession>A0A914XIK4</accession>
<name>A0A914XIK4_9BILA</name>
<proteinExistence type="predicted"/>
<keyword evidence="2" id="KW-1185">Reference proteome</keyword>
<evidence type="ECO:0000313" key="2">
    <source>
        <dbReference type="Proteomes" id="UP000887566"/>
    </source>
</evidence>
<feature type="compositionally biased region" description="Polar residues" evidence="1">
    <location>
        <begin position="1"/>
        <end position="15"/>
    </location>
</feature>
<organism evidence="2 3">
    <name type="scientific">Plectus sambesii</name>
    <dbReference type="NCBI Taxonomy" id="2011161"/>
    <lineage>
        <taxon>Eukaryota</taxon>
        <taxon>Metazoa</taxon>
        <taxon>Ecdysozoa</taxon>
        <taxon>Nematoda</taxon>
        <taxon>Chromadorea</taxon>
        <taxon>Plectida</taxon>
        <taxon>Plectina</taxon>
        <taxon>Plectoidea</taxon>
        <taxon>Plectidae</taxon>
        <taxon>Plectus</taxon>
    </lineage>
</organism>
<protein>
    <submittedName>
        <fullName evidence="3">Uncharacterized protein</fullName>
    </submittedName>
</protein>
<dbReference type="AlphaFoldDB" id="A0A914XIK4"/>
<evidence type="ECO:0000256" key="1">
    <source>
        <dbReference type="SAM" id="MobiDB-lite"/>
    </source>
</evidence>